<feature type="signal peptide" evidence="1">
    <location>
        <begin position="1"/>
        <end position="36"/>
    </location>
</feature>
<dbReference type="EMBL" id="BAAABX010000026">
    <property type="protein sequence ID" value="GAA0403443.1"/>
    <property type="molecule type" value="Genomic_DNA"/>
</dbReference>
<evidence type="ECO:0008006" key="4">
    <source>
        <dbReference type="Google" id="ProtNLM"/>
    </source>
</evidence>
<accession>A0ABP3IH88</accession>
<organism evidence="2 3">
    <name type="scientific">Streptomyces luteireticuli</name>
    <dbReference type="NCBI Taxonomy" id="173858"/>
    <lineage>
        <taxon>Bacteria</taxon>
        <taxon>Bacillati</taxon>
        <taxon>Actinomycetota</taxon>
        <taxon>Actinomycetes</taxon>
        <taxon>Kitasatosporales</taxon>
        <taxon>Streptomycetaceae</taxon>
        <taxon>Streptomyces</taxon>
    </lineage>
</organism>
<keyword evidence="3" id="KW-1185">Reference proteome</keyword>
<keyword evidence="1" id="KW-0732">Signal</keyword>
<evidence type="ECO:0000256" key="1">
    <source>
        <dbReference type="SAM" id="SignalP"/>
    </source>
</evidence>
<dbReference type="RefSeq" id="WP_344023337.1">
    <property type="nucleotide sequence ID" value="NZ_BAAABX010000026.1"/>
</dbReference>
<feature type="chain" id="PRO_5046138614" description="Ig-like domain-containing protein" evidence="1">
    <location>
        <begin position="37"/>
        <end position="189"/>
    </location>
</feature>
<proteinExistence type="predicted"/>
<sequence length="189" mass="18935">MTTAARPHRTRRTRRIAATLALTAAALVQTAQPAGAHDDHGRSVLMACAGTVAASYAPGLTYVPRDTSINSRAVVGCPVSSDPSVSSATFGGESSGTLSCLLGPASGTLTLHWGGHAKKTSTAHISSVAAVRPNGNIVTVSTGSITDGAFKGATVITEVTLLASRQTACLTPQGLTAASGPTTVTVARL</sequence>
<comment type="caution">
    <text evidence="2">The sequence shown here is derived from an EMBL/GenBank/DDBJ whole genome shotgun (WGS) entry which is preliminary data.</text>
</comment>
<evidence type="ECO:0000313" key="2">
    <source>
        <dbReference type="EMBL" id="GAA0403443.1"/>
    </source>
</evidence>
<dbReference type="Proteomes" id="UP001500879">
    <property type="component" value="Unassembled WGS sequence"/>
</dbReference>
<gene>
    <name evidence="2" type="ORF">GCM10010357_25570</name>
</gene>
<protein>
    <recommendedName>
        <fullName evidence="4">Ig-like domain-containing protein</fullName>
    </recommendedName>
</protein>
<evidence type="ECO:0000313" key="3">
    <source>
        <dbReference type="Proteomes" id="UP001500879"/>
    </source>
</evidence>
<name>A0ABP3IH88_9ACTN</name>
<reference evidence="3" key="1">
    <citation type="journal article" date="2019" name="Int. J. Syst. Evol. Microbiol.">
        <title>The Global Catalogue of Microorganisms (GCM) 10K type strain sequencing project: providing services to taxonomists for standard genome sequencing and annotation.</title>
        <authorList>
            <consortium name="The Broad Institute Genomics Platform"/>
            <consortium name="The Broad Institute Genome Sequencing Center for Infectious Disease"/>
            <person name="Wu L."/>
            <person name="Ma J."/>
        </authorList>
    </citation>
    <scope>NUCLEOTIDE SEQUENCE [LARGE SCALE GENOMIC DNA]</scope>
    <source>
        <strain evidence="3">JCM 4788</strain>
    </source>
</reference>